<comment type="caution">
    <text evidence="2">The sequence shown here is derived from an EMBL/GenBank/DDBJ whole genome shotgun (WGS) entry which is preliminary data.</text>
</comment>
<dbReference type="GO" id="GO:0016491">
    <property type="term" value="F:oxidoreductase activity"/>
    <property type="evidence" value="ECO:0007669"/>
    <property type="project" value="InterPro"/>
</dbReference>
<keyword evidence="3" id="KW-1185">Reference proteome</keyword>
<dbReference type="Proteomes" id="UP000655208">
    <property type="component" value="Unassembled WGS sequence"/>
</dbReference>
<gene>
    <name evidence="2" type="ORF">GCM10011594_40820</name>
</gene>
<protein>
    <submittedName>
        <fullName evidence="2">FAD-binding molybdopterin dehydrogenase</fullName>
    </submittedName>
</protein>
<reference evidence="2" key="1">
    <citation type="journal article" date="2014" name="Int. J. Syst. Evol. Microbiol.">
        <title>Complete genome sequence of Corynebacterium casei LMG S-19264T (=DSM 44701T), isolated from a smear-ripened cheese.</title>
        <authorList>
            <consortium name="US DOE Joint Genome Institute (JGI-PGF)"/>
            <person name="Walter F."/>
            <person name="Albersmeier A."/>
            <person name="Kalinowski J."/>
            <person name="Ruckert C."/>
        </authorList>
    </citation>
    <scope>NUCLEOTIDE SEQUENCE</scope>
    <source>
        <strain evidence="2">CGMCC 4.7308</strain>
    </source>
</reference>
<dbReference type="Gene3D" id="3.30.465.10">
    <property type="match status" value="1"/>
</dbReference>
<dbReference type="AlphaFoldDB" id="A0A917TB60"/>
<evidence type="ECO:0000259" key="1">
    <source>
        <dbReference type="PROSITE" id="PS51387"/>
    </source>
</evidence>
<dbReference type="EMBL" id="BMNA01000016">
    <property type="protein sequence ID" value="GGM16556.1"/>
    <property type="molecule type" value="Genomic_DNA"/>
</dbReference>
<dbReference type="InterPro" id="IPR002346">
    <property type="entry name" value="Mopterin_DH_FAD-bd"/>
</dbReference>
<reference evidence="2" key="2">
    <citation type="submission" date="2020-09" db="EMBL/GenBank/DDBJ databases">
        <authorList>
            <person name="Sun Q."/>
            <person name="Zhou Y."/>
        </authorList>
    </citation>
    <scope>NUCLEOTIDE SEQUENCE</scope>
    <source>
        <strain evidence="2">CGMCC 4.7308</strain>
    </source>
</reference>
<accession>A0A917TB60</accession>
<dbReference type="InterPro" id="IPR016166">
    <property type="entry name" value="FAD-bd_PCMH"/>
</dbReference>
<proteinExistence type="predicted"/>
<dbReference type="Pfam" id="PF00941">
    <property type="entry name" value="FAD_binding_5"/>
    <property type="match status" value="1"/>
</dbReference>
<dbReference type="InterPro" id="IPR051312">
    <property type="entry name" value="Diverse_Substr_Oxidored"/>
</dbReference>
<dbReference type="PROSITE" id="PS51387">
    <property type="entry name" value="FAD_PCMH"/>
    <property type="match status" value="1"/>
</dbReference>
<evidence type="ECO:0000313" key="3">
    <source>
        <dbReference type="Proteomes" id="UP000655208"/>
    </source>
</evidence>
<dbReference type="SUPFAM" id="SSF56176">
    <property type="entry name" value="FAD-binding/transporter-associated domain-like"/>
    <property type="match status" value="1"/>
</dbReference>
<dbReference type="PANTHER" id="PTHR42659">
    <property type="entry name" value="XANTHINE DEHYDROGENASE SUBUNIT C-RELATED"/>
    <property type="match status" value="1"/>
</dbReference>
<dbReference type="GO" id="GO:0071949">
    <property type="term" value="F:FAD binding"/>
    <property type="evidence" value="ECO:0007669"/>
    <property type="project" value="InterPro"/>
</dbReference>
<dbReference type="InterPro" id="IPR036318">
    <property type="entry name" value="FAD-bd_PCMH-like_sf"/>
</dbReference>
<dbReference type="PANTHER" id="PTHR42659:SF9">
    <property type="entry name" value="XANTHINE DEHYDROGENASE FAD-BINDING SUBUNIT XDHB-RELATED"/>
    <property type="match status" value="1"/>
</dbReference>
<sequence length="276" mass="28509">MSALDLHTVERVVVARTRADLAELGPDTAPLAGGTWLFSEPQDHLRALVDLTGLGWPDVEVSHDGLTVAATCPVAVLAGLELPAGWAARPLLAQCCAAFLAPPKVQRSATVGGNLCMAYPAGPMISLAAALDGSVCLWCPDGGERRLPVTEFVLGDTRTALRAGEVVRSLALPAAALAARTAFRKIALSPLGRSGAVVIGRRDADGFHLAVSAATVRPVVLRWPAPPGPDLLASAVDGIDPDLWHDDAHGAADWRRAVTGVLAREVVAELSGGTAA</sequence>
<feature type="domain" description="FAD-binding PCMH-type" evidence="1">
    <location>
        <begin position="4"/>
        <end position="177"/>
    </location>
</feature>
<dbReference type="InterPro" id="IPR016169">
    <property type="entry name" value="FAD-bd_PCMH_sub2"/>
</dbReference>
<name>A0A917TB60_9ACTN</name>
<evidence type="ECO:0000313" key="2">
    <source>
        <dbReference type="EMBL" id="GGM16556.1"/>
    </source>
</evidence>
<organism evidence="2 3">
    <name type="scientific">Nakamurella endophytica</name>
    <dbReference type="NCBI Taxonomy" id="1748367"/>
    <lineage>
        <taxon>Bacteria</taxon>
        <taxon>Bacillati</taxon>
        <taxon>Actinomycetota</taxon>
        <taxon>Actinomycetes</taxon>
        <taxon>Nakamurellales</taxon>
        <taxon>Nakamurellaceae</taxon>
        <taxon>Nakamurella</taxon>
    </lineage>
</organism>